<evidence type="ECO:0000313" key="2">
    <source>
        <dbReference type="EMBL" id="KAF5379614.1"/>
    </source>
</evidence>
<organism evidence="2 3">
    <name type="scientific">Collybiopsis confluens</name>
    <dbReference type="NCBI Taxonomy" id="2823264"/>
    <lineage>
        <taxon>Eukaryota</taxon>
        <taxon>Fungi</taxon>
        <taxon>Dikarya</taxon>
        <taxon>Basidiomycota</taxon>
        <taxon>Agaricomycotina</taxon>
        <taxon>Agaricomycetes</taxon>
        <taxon>Agaricomycetidae</taxon>
        <taxon>Agaricales</taxon>
        <taxon>Marasmiineae</taxon>
        <taxon>Omphalotaceae</taxon>
        <taxon>Collybiopsis</taxon>
    </lineage>
</organism>
<name>A0A8H5M3S5_9AGAR</name>
<protein>
    <submittedName>
        <fullName evidence="2">Uncharacterized protein</fullName>
    </submittedName>
</protein>
<comment type="caution">
    <text evidence="2">The sequence shown here is derived from an EMBL/GenBank/DDBJ whole genome shotgun (WGS) entry which is preliminary data.</text>
</comment>
<gene>
    <name evidence="2" type="ORF">D9757_009190</name>
</gene>
<dbReference type="Proteomes" id="UP000518752">
    <property type="component" value="Unassembled WGS sequence"/>
</dbReference>
<dbReference type="EMBL" id="JAACJN010000068">
    <property type="protein sequence ID" value="KAF5379614.1"/>
    <property type="molecule type" value="Genomic_DNA"/>
</dbReference>
<reference evidence="2 3" key="1">
    <citation type="journal article" date="2020" name="ISME J.">
        <title>Uncovering the hidden diversity of litter-decomposition mechanisms in mushroom-forming fungi.</title>
        <authorList>
            <person name="Floudas D."/>
            <person name="Bentzer J."/>
            <person name="Ahren D."/>
            <person name="Johansson T."/>
            <person name="Persson P."/>
            <person name="Tunlid A."/>
        </authorList>
    </citation>
    <scope>NUCLEOTIDE SEQUENCE [LARGE SCALE GENOMIC DNA]</scope>
    <source>
        <strain evidence="2 3">CBS 406.79</strain>
    </source>
</reference>
<feature type="region of interest" description="Disordered" evidence="1">
    <location>
        <begin position="1"/>
        <end position="21"/>
    </location>
</feature>
<dbReference type="AlphaFoldDB" id="A0A8H5M3S5"/>
<evidence type="ECO:0000313" key="3">
    <source>
        <dbReference type="Proteomes" id="UP000518752"/>
    </source>
</evidence>
<evidence type="ECO:0000256" key="1">
    <source>
        <dbReference type="SAM" id="MobiDB-lite"/>
    </source>
</evidence>
<dbReference type="OrthoDB" id="3062192at2759"/>
<sequence length="336" mass="38017">MILIQSSRHNMDSDNQSEEASSLLTTTGTTFSSFSVIPGLGYISGKAIHRVGSVVVDGIDAVIIRRRLAQIEAEIRQSQTYTPAFKFAPPADRLNLLPLDHLDGLKKAEICRDLLELSRAVYGSSIQNRANRLFLRLVALGGIKELAVEIATKPTSHVHDLLKPIFIFYRSFHTTEIEHLKALGYDPRQPNNSEISELVHNPIRFILFLGMAAFQSPDSRFSQLLMDLDIAGYIVDMFQFKIHEDFPRIVWSVVYLLIRKLDAARDASYISELERITDLYADPSSLATLWKFSSIAQNAESFEPVVADWENFFEQEKQWALGQTRVGIMTSLIHYP</sequence>
<proteinExistence type="predicted"/>
<accession>A0A8H5M3S5</accession>
<keyword evidence="3" id="KW-1185">Reference proteome</keyword>